<evidence type="ECO:0000313" key="12">
    <source>
        <dbReference type="Proteomes" id="UP000053447"/>
    </source>
</evidence>
<keyword evidence="7 10" id="KW-1133">Transmembrane helix</keyword>
<dbReference type="PANTHER" id="PTHR10778:SF10">
    <property type="entry name" value="SOLUTE CARRIER FAMILY 35 MEMBER B1"/>
    <property type="match status" value="1"/>
</dbReference>
<name>A0A0W4ZWL4_PNEJ7</name>
<feature type="transmembrane region" description="Helical" evidence="10">
    <location>
        <begin position="79"/>
        <end position="101"/>
    </location>
</feature>
<evidence type="ECO:0000256" key="6">
    <source>
        <dbReference type="ARBA" id="ARBA00022824"/>
    </source>
</evidence>
<evidence type="ECO:0000256" key="8">
    <source>
        <dbReference type="ARBA" id="ARBA00023136"/>
    </source>
</evidence>
<evidence type="ECO:0000256" key="9">
    <source>
        <dbReference type="ARBA" id="ARBA00041103"/>
    </source>
</evidence>
<evidence type="ECO:0000256" key="7">
    <source>
        <dbReference type="ARBA" id="ARBA00022989"/>
    </source>
</evidence>
<dbReference type="RefSeq" id="XP_018231459.1">
    <property type="nucleotide sequence ID" value="XM_018372519.1"/>
</dbReference>
<evidence type="ECO:0000256" key="2">
    <source>
        <dbReference type="ARBA" id="ARBA00010694"/>
    </source>
</evidence>
<feature type="transmembrane region" description="Helical" evidence="10">
    <location>
        <begin position="245"/>
        <end position="263"/>
    </location>
</feature>
<evidence type="ECO:0000256" key="1">
    <source>
        <dbReference type="ARBA" id="ARBA00004477"/>
    </source>
</evidence>
<keyword evidence="4" id="KW-0762">Sugar transport</keyword>
<dbReference type="Proteomes" id="UP000053447">
    <property type="component" value="Unassembled WGS sequence"/>
</dbReference>
<evidence type="ECO:0000256" key="5">
    <source>
        <dbReference type="ARBA" id="ARBA00022692"/>
    </source>
</evidence>
<keyword evidence="8 10" id="KW-0472">Membrane</keyword>
<feature type="transmembrane region" description="Helical" evidence="10">
    <location>
        <begin position="165"/>
        <end position="182"/>
    </location>
</feature>
<dbReference type="GO" id="GO:0005459">
    <property type="term" value="F:UDP-galactose transmembrane transporter activity"/>
    <property type="evidence" value="ECO:0007669"/>
    <property type="project" value="EnsemblFungi"/>
</dbReference>
<dbReference type="EMBL" id="LFWA01000001">
    <property type="protein sequence ID" value="KTW32767.1"/>
    <property type="molecule type" value="Genomic_DNA"/>
</dbReference>
<dbReference type="GeneID" id="28938774"/>
<evidence type="ECO:0000313" key="11">
    <source>
        <dbReference type="EMBL" id="KTW32767.1"/>
    </source>
</evidence>
<dbReference type="GO" id="GO:0005789">
    <property type="term" value="C:endoplasmic reticulum membrane"/>
    <property type="evidence" value="ECO:0007669"/>
    <property type="project" value="UniProtKB-SubCell"/>
</dbReference>
<gene>
    <name evidence="11" type="ORF">T551_00252</name>
</gene>
<keyword evidence="3" id="KW-0813">Transport</keyword>
<sequence>MERSSIEFFICISGIYISFLLWGVLQERITTTFYKKQKGVFDSIIILNLTQSLIASIISFIFTFFSTKHSKKKPLSKSLLLKIILVALSSSLASLTSHISLKHINYPTHILGKSCKLIPVMAIHTIFYKTRFARYKYLIVAIVTSGIIIFTLCDSQLSSKTKKKQLSNNIWGLFLLSINLLLDGYTNSTQDQIFKVFPYVSGPWMMMSMNIVSTIGMILYLFCFTNELITTYEFVKKYPSTTRDIIIYGCLGAIGQLFIFHTLEKFGSLILITITLTRKMLTLLISLIWFNHKLTIGQWIGIGLVFYGATLEAYMKHTQLTKKNHKHTKS</sequence>
<feature type="transmembrane region" description="Helical" evidence="10">
    <location>
        <begin position="202"/>
        <end position="224"/>
    </location>
</feature>
<feature type="transmembrane region" description="Helical" evidence="10">
    <location>
        <begin position="269"/>
        <end position="290"/>
    </location>
</feature>
<dbReference type="VEuPathDB" id="FungiDB:T551_00252"/>
<dbReference type="STRING" id="1408657.A0A0W4ZWL4"/>
<keyword evidence="6" id="KW-0256">Endoplasmic reticulum</keyword>
<comment type="similarity">
    <text evidence="2">Belongs to the nucleotide-sugar transporter family. SLC35B subfamily.</text>
</comment>
<dbReference type="GO" id="GO:0000139">
    <property type="term" value="C:Golgi membrane"/>
    <property type="evidence" value="ECO:0007669"/>
    <property type="project" value="TreeGrafter"/>
</dbReference>
<evidence type="ECO:0000256" key="4">
    <source>
        <dbReference type="ARBA" id="ARBA00022597"/>
    </source>
</evidence>
<dbReference type="InterPro" id="IPR037185">
    <property type="entry name" value="EmrE-like"/>
</dbReference>
<dbReference type="SUPFAM" id="SSF103481">
    <property type="entry name" value="Multidrug resistance efflux transporter EmrE"/>
    <property type="match status" value="1"/>
</dbReference>
<dbReference type="PANTHER" id="PTHR10778">
    <property type="entry name" value="SOLUTE CARRIER FAMILY 35 MEMBER B"/>
    <property type="match status" value="1"/>
</dbReference>
<protein>
    <recommendedName>
        <fullName evidence="9">UDP-galactose transporter homolog 1</fullName>
    </recommendedName>
</protein>
<comment type="subcellular location">
    <subcellularLocation>
        <location evidence="1">Endoplasmic reticulum membrane</location>
        <topology evidence="1">Multi-pass membrane protein</topology>
    </subcellularLocation>
</comment>
<evidence type="ECO:0000256" key="3">
    <source>
        <dbReference type="ARBA" id="ARBA00022448"/>
    </source>
</evidence>
<dbReference type="InterPro" id="IPR013657">
    <property type="entry name" value="SCL35B1-4/HUT1"/>
</dbReference>
<dbReference type="Pfam" id="PF08449">
    <property type="entry name" value="UAA"/>
    <property type="match status" value="1"/>
</dbReference>
<dbReference type="OrthoDB" id="1601at2759"/>
<accession>A0A0W4ZWL4</accession>
<comment type="caution">
    <text evidence="11">The sequence shown here is derived from an EMBL/GenBank/DDBJ whole genome shotgun (WGS) entry which is preliminary data.</text>
</comment>
<dbReference type="AlphaFoldDB" id="A0A0W4ZWL4"/>
<evidence type="ECO:0000256" key="10">
    <source>
        <dbReference type="SAM" id="Phobius"/>
    </source>
</evidence>
<feature type="transmembrane region" description="Helical" evidence="10">
    <location>
        <begin position="135"/>
        <end position="153"/>
    </location>
</feature>
<keyword evidence="5 10" id="KW-0812">Transmembrane</keyword>
<dbReference type="GO" id="GO:0005460">
    <property type="term" value="F:UDP-glucose transmembrane transporter activity"/>
    <property type="evidence" value="ECO:0007669"/>
    <property type="project" value="TreeGrafter"/>
</dbReference>
<organism evidence="11 12">
    <name type="scientific">Pneumocystis jirovecii (strain RU7)</name>
    <name type="common">Human pneumocystis pneumonia agent</name>
    <dbReference type="NCBI Taxonomy" id="1408657"/>
    <lineage>
        <taxon>Eukaryota</taxon>
        <taxon>Fungi</taxon>
        <taxon>Dikarya</taxon>
        <taxon>Ascomycota</taxon>
        <taxon>Taphrinomycotina</taxon>
        <taxon>Pneumocystomycetes</taxon>
        <taxon>Pneumocystaceae</taxon>
        <taxon>Pneumocystis</taxon>
    </lineage>
</organism>
<proteinExistence type="inferred from homology"/>
<feature type="transmembrane region" description="Helical" evidence="10">
    <location>
        <begin position="7"/>
        <end position="25"/>
    </location>
</feature>
<dbReference type="GO" id="GO:0120112">
    <property type="term" value="P:UDP-glucose transmembrane transport into endoplasmic reticulum"/>
    <property type="evidence" value="ECO:0007669"/>
    <property type="project" value="EnsemblFungi"/>
</dbReference>
<feature type="transmembrane region" description="Helical" evidence="10">
    <location>
        <begin position="45"/>
        <end position="67"/>
    </location>
</feature>
<reference evidence="12" key="1">
    <citation type="journal article" date="2016" name="Nat. Commun.">
        <title>Genome analysis of three Pneumocystis species reveals adaptation mechanisms to life exclusively in mammalian hosts.</title>
        <authorList>
            <person name="Ma L."/>
            <person name="Chen Z."/>
            <person name="Huang D.W."/>
            <person name="Kutty G."/>
            <person name="Ishihara M."/>
            <person name="Wang H."/>
            <person name="Abouelleil A."/>
            <person name="Bishop L."/>
            <person name="Davey E."/>
            <person name="Deng R."/>
            <person name="Deng X."/>
            <person name="Fan L."/>
            <person name="Fantoni G."/>
            <person name="Fitzgerald M."/>
            <person name="Gogineni E."/>
            <person name="Goldberg J.M."/>
            <person name="Handley G."/>
            <person name="Hu X."/>
            <person name="Huber C."/>
            <person name="Jiao X."/>
            <person name="Jones K."/>
            <person name="Levin J.Z."/>
            <person name="Liu Y."/>
            <person name="Macdonald P."/>
            <person name="Melnikov A."/>
            <person name="Raley C."/>
            <person name="Sassi M."/>
            <person name="Sherman B.T."/>
            <person name="Song X."/>
            <person name="Sykes S."/>
            <person name="Tran B."/>
            <person name="Walsh L."/>
            <person name="Xia Y."/>
            <person name="Yang J."/>
            <person name="Young S."/>
            <person name="Zeng Q."/>
            <person name="Zheng X."/>
            <person name="Stephens R."/>
            <person name="Nusbaum C."/>
            <person name="Birren B.W."/>
            <person name="Azadi P."/>
            <person name="Lempicki R.A."/>
            <person name="Cuomo C.A."/>
            <person name="Kovacs J.A."/>
        </authorList>
    </citation>
    <scope>NUCLEOTIDE SEQUENCE [LARGE SCALE GENOMIC DNA]</scope>
    <source>
        <strain evidence="12">RU7</strain>
    </source>
</reference>
<keyword evidence="12" id="KW-1185">Reference proteome</keyword>